<keyword evidence="2" id="KW-1185">Reference proteome</keyword>
<dbReference type="Proteomes" id="UP000320176">
    <property type="component" value="Unassembled WGS sequence"/>
</dbReference>
<dbReference type="EMBL" id="SJPN01000003">
    <property type="protein sequence ID" value="TWU04513.1"/>
    <property type="molecule type" value="Genomic_DNA"/>
</dbReference>
<name>A0A5C6AX43_9BACT</name>
<evidence type="ECO:0000313" key="2">
    <source>
        <dbReference type="Proteomes" id="UP000320176"/>
    </source>
</evidence>
<organism evidence="1 2">
    <name type="scientific">Stieleria varia</name>
    <dbReference type="NCBI Taxonomy" id="2528005"/>
    <lineage>
        <taxon>Bacteria</taxon>
        <taxon>Pseudomonadati</taxon>
        <taxon>Planctomycetota</taxon>
        <taxon>Planctomycetia</taxon>
        <taxon>Pirellulales</taxon>
        <taxon>Pirellulaceae</taxon>
        <taxon>Stieleria</taxon>
    </lineage>
</organism>
<comment type="caution">
    <text evidence="1">The sequence shown here is derived from an EMBL/GenBank/DDBJ whole genome shotgun (WGS) entry which is preliminary data.</text>
</comment>
<reference evidence="1 2" key="1">
    <citation type="submission" date="2019-02" db="EMBL/GenBank/DDBJ databases">
        <title>Deep-cultivation of Planctomycetes and their phenomic and genomic characterization uncovers novel biology.</title>
        <authorList>
            <person name="Wiegand S."/>
            <person name="Jogler M."/>
            <person name="Boedeker C."/>
            <person name="Pinto D."/>
            <person name="Vollmers J."/>
            <person name="Rivas-Marin E."/>
            <person name="Kohn T."/>
            <person name="Peeters S.H."/>
            <person name="Heuer A."/>
            <person name="Rast P."/>
            <person name="Oberbeckmann S."/>
            <person name="Bunk B."/>
            <person name="Jeske O."/>
            <person name="Meyerdierks A."/>
            <person name="Storesund J.E."/>
            <person name="Kallscheuer N."/>
            <person name="Luecker S."/>
            <person name="Lage O.M."/>
            <person name="Pohl T."/>
            <person name="Merkel B.J."/>
            <person name="Hornburger P."/>
            <person name="Mueller R.-W."/>
            <person name="Bruemmer F."/>
            <person name="Labrenz M."/>
            <person name="Spormann A.M."/>
            <person name="Op Den Camp H."/>
            <person name="Overmann J."/>
            <person name="Amann R."/>
            <person name="Jetten M.S.M."/>
            <person name="Mascher T."/>
            <person name="Medema M.H."/>
            <person name="Devos D.P."/>
            <person name="Kaster A.-K."/>
            <person name="Ovreas L."/>
            <person name="Rohde M."/>
            <person name="Galperin M.Y."/>
            <person name="Jogler C."/>
        </authorList>
    </citation>
    <scope>NUCLEOTIDE SEQUENCE [LARGE SCALE GENOMIC DNA]</scope>
    <source>
        <strain evidence="1 2">Pla52n</strain>
    </source>
</reference>
<proteinExistence type="predicted"/>
<gene>
    <name evidence="1" type="ORF">Pla52n_25540</name>
</gene>
<evidence type="ECO:0000313" key="1">
    <source>
        <dbReference type="EMBL" id="TWU04513.1"/>
    </source>
</evidence>
<sequence>MRMSLITTDCMGNQRPRVQHGTSSIQRLCGRLASPFAAQFFAITLAFLITLDPFSCRADDLTIRTGLGQSLSQPITSLVDGQSFRGALTSIAAANGVNLWVQRKVDPTAPVYPGQLTPTVWAALETIAAQRDCVVMAIQDVVLVGHASWVDTMTARLLQQRTAAPTVDVQWDDLTTPTQALIEVTATASDPLPHDLWPANRWVGIDRGIAVALIRGQFEIPTQVDATAQWTRRYESGPWADAVREAAKQADPKSMVRVRDGWMIVRCNVLAHRAITSAILGRALGRPPGADAQVVPVMDDDRKFSLKLINKPASAVLTQLAGAAGRPCTITASAATNCETLVNLEAEEKTLVELVEMVAQQANVQAQWTVTELIVTAKP</sequence>
<protein>
    <submittedName>
        <fullName evidence="1">Uncharacterized protein</fullName>
    </submittedName>
</protein>
<accession>A0A5C6AX43</accession>
<dbReference type="AlphaFoldDB" id="A0A5C6AX43"/>